<dbReference type="EMBL" id="JAWJWF010000003">
    <property type="protein sequence ID" value="KAK6634788.1"/>
    <property type="molecule type" value="Genomic_DNA"/>
</dbReference>
<evidence type="ECO:0000256" key="8">
    <source>
        <dbReference type="ARBA" id="ARBA00022833"/>
    </source>
</evidence>
<dbReference type="PANTHER" id="PTHR45892">
    <property type="entry name" value="AMINOACYLASE-1"/>
    <property type="match status" value="1"/>
</dbReference>
<feature type="domain" description="Peptidase M20 dimerisation" evidence="10">
    <location>
        <begin position="228"/>
        <end position="337"/>
    </location>
</feature>
<dbReference type="Gene3D" id="1.10.150.900">
    <property type="match status" value="1"/>
</dbReference>
<dbReference type="Gene3D" id="3.30.70.360">
    <property type="match status" value="1"/>
</dbReference>
<dbReference type="InterPro" id="IPR052083">
    <property type="entry name" value="Aminoacylase-1_M20A"/>
</dbReference>
<comment type="cofactor">
    <cofactor evidence="1">
        <name>Zn(2+)</name>
        <dbReference type="ChEBI" id="CHEBI:29105"/>
    </cofactor>
</comment>
<evidence type="ECO:0000256" key="6">
    <source>
        <dbReference type="ARBA" id="ARBA00022723"/>
    </source>
</evidence>
<dbReference type="InterPro" id="IPR011650">
    <property type="entry name" value="Peptidase_M20_dimer"/>
</dbReference>
<dbReference type="EC" id="3.5.1.14" evidence="4"/>
<dbReference type="Pfam" id="PF07687">
    <property type="entry name" value="M20_dimer"/>
    <property type="match status" value="1"/>
</dbReference>
<proteinExistence type="inferred from homology"/>
<dbReference type="SUPFAM" id="SSF55031">
    <property type="entry name" value="Bacterial exopeptidase dimerisation domain"/>
    <property type="match status" value="1"/>
</dbReference>
<dbReference type="PROSITE" id="PS00759">
    <property type="entry name" value="ARGE_DAPE_CPG2_2"/>
    <property type="match status" value="1"/>
</dbReference>
<protein>
    <recommendedName>
        <fullName evidence="4">N-acyl-aliphatic-L-amino acid amidohydrolase</fullName>
        <ecNumber evidence="4">3.5.1.14</ecNumber>
    </recommendedName>
    <alternativeName>
        <fullName evidence="9">N-acyl-L-amino-acid amidohydrolase</fullName>
    </alternativeName>
</protein>
<evidence type="ECO:0000256" key="9">
    <source>
        <dbReference type="ARBA" id="ARBA00029656"/>
    </source>
</evidence>
<evidence type="ECO:0000313" key="11">
    <source>
        <dbReference type="EMBL" id="KAK6634788.1"/>
    </source>
</evidence>
<comment type="similarity">
    <text evidence="3">Belongs to the peptidase M20A family.</text>
</comment>
<dbReference type="PROSITE" id="PS00758">
    <property type="entry name" value="ARGE_DAPE_CPG2_1"/>
    <property type="match status" value="1"/>
</dbReference>
<name>A0ABR1B4A5_POLSC</name>
<accession>A0ABR1B4A5</accession>
<evidence type="ECO:0000256" key="3">
    <source>
        <dbReference type="ARBA" id="ARBA00006247"/>
    </source>
</evidence>
<keyword evidence="8" id="KW-0862">Zinc</keyword>
<dbReference type="InterPro" id="IPR002933">
    <property type="entry name" value="Peptidase_M20"/>
</dbReference>
<gene>
    <name evidence="11" type="ORF">RUM44_000035</name>
</gene>
<dbReference type="Proteomes" id="UP001359485">
    <property type="component" value="Unassembled WGS sequence"/>
</dbReference>
<sequence>MITGRRICTYLFPTSCSPFQLVLDETFGVKELQQSPDMVDRNTKTDLNDLAVKNFRKYLQIPSVQPNVNYDECVKFLRQQADELGAVFNIVEIVKNKPIVILTFHGTEPLLKSVLLNSHMDVVPVFPEFWKYGPFDAEVDANGNIYARGAQDMKCVAIQYLEALRRLILKGHKFRRTVHLSFVPDEEIGGVDGMKKFVYTKEFKAMNVGFALDEGVSSPTNTVFVFNAERNIWQIEFTCTGSEGHGSILMDNTAGEKMRKLVDRIMDFRQTQVDILKSNKNLTMGDVTTVNLTILKGGVEANVVPPELSATFDFRISLEVDLENFETQIQKWLSEAGDGIHMKWIQKNPRIPPTKLDETNMFWMKIKEEFEAMNLQYRIGTFPGGTDGRYCREVGIPVIGFSPIKNTPVLLHAHDEFLNKDVFLSGIEVYERVIPAVANVP</sequence>
<evidence type="ECO:0000256" key="1">
    <source>
        <dbReference type="ARBA" id="ARBA00001947"/>
    </source>
</evidence>
<evidence type="ECO:0000256" key="7">
    <source>
        <dbReference type="ARBA" id="ARBA00022801"/>
    </source>
</evidence>
<comment type="subcellular location">
    <subcellularLocation>
        <location evidence="2">Cytoplasm</location>
    </subcellularLocation>
</comment>
<keyword evidence="6" id="KW-0479">Metal-binding</keyword>
<evidence type="ECO:0000259" key="10">
    <source>
        <dbReference type="Pfam" id="PF07687"/>
    </source>
</evidence>
<dbReference type="NCBIfam" id="TIGR01880">
    <property type="entry name" value="Ac-peptdase-euk"/>
    <property type="match status" value="1"/>
</dbReference>
<evidence type="ECO:0000256" key="4">
    <source>
        <dbReference type="ARBA" id="ARBA00011913"/>
    </source>
</evidence>
<keyword evidence="7" id="KW-0378">Hydrolase</keyword>
<evidence type="ECO:0000256" key="2">
    <source>
        <dbReference type="ARBA" id="ARBA00004496"/>
    </source>
</evidence>
<dbReference type="CDD" id="cd05646">
    <property type="entry name" value="M20_AcylaseI_like"/>
    <property type="match status" value="1"/>
</dbReference>
<dbReference type="Pfam" id="PF01546">
    <property type="entry name" value="Peptidase_M20"/>
    <property type="match status" value="1"/>
</dbReference>
<dbReference type="Gene3D" id="3.40.630.10">
    <property type="entry name" value="Zn peptidases"/>
    <property type="match status" value="1"/>
</dbReference>
<dbReference type="InterPro" id="IPR001261">
    <property type="entry name" value="ArgE/DapE_CS"/>
</dbReference>
<dbReference type="InterPro" id="IPR036264">
    <property type="entry name" value="Bact_exopeptidase_dim_dom"/>
</dbReference>
<dbReference type="InterPro" id="IPR010159">
    <property type="entry name" value="N-acyl_aa_amidohydrolase"/>
</dbReference>
<dbReference type="PANTHER" id="PTHR45892:SF1">
    <property type="entry name" value="AMINOACYLASE-1"/>
    <property type="match status" value="1"/>
</dbReference>
<evidence type="ECO:0000256" key="5">
    <source>
        <dbReference type="ARBA" id="ARBA00022490"/>
    </source>
</evidence>
<keyword evidence="12" id="KW-1185">Reference proteome</keyword>
<reference evidence="11 12" key="1">
    <citation type="submission" date="2023-09" db="EMBL/GenBank/DDBJ databases">
        <title>Genomes of two closely related lineages of the louse Polyplax serrata with different host specificities.</title>
        <authorList>
            <person name="Martinu J."/>
            <person name="Tarabai H."/>
            <person name="Stefka J."/>
            <person name="Hypsa V."/>
        </authorList>
    </citation>
    <scope>NUCLEOTIDE SEQUENCE [LARGE SCALE GENOMIC DNA]</scope>
    <source>
        <strain evidence="11">98ZLc_SE</strain>
    </source>
</reference>
<evidence type="ECO:0000313" key="12">
    <source>
        <dbReference type="Proteomes" id="UP001359485"/>
    </source>
</evidence>
<comment type="caution">
    <text evidence="11">The sequence shown here is derived from an EMBL/GenBank/DDBJ whole genome shotgun (WGS) entry which is preliminary data.</text>
</comment>
<dbReference type="SUPFAM" id="SSF53187">
    <property type="entry name" value="Zn-dependent exopeptidases"/>
    <property type="match status" value="1"/>
</dbReference>
<keyword evidence="5" id="KW-0963">Cytoplasm</keyword>
<dbReference type="PIRSF" id="PIRSF036696">
    <property type="entry name" value="ACY-1"/>
    <property type="match status" value="1"/>
</dbReference>
<organism evidence="11 12">
    <name type="scientific">Polyplax serrata</name>
    <name type="common">Common mouse louse</name>
    <dbReference type="NCBI Taxonomy" id="468196"/>
    <lineage>
        <taxon>Eukaryota</taxon>
        <taxon>Metazoa</taxon>
        <taxon>Ecdysozoa</taxon>
        <taxon>Arthropoda</taxon>
        <taxon>Hexapoda</taxon>
        <taxon>Insecta</taxon>
        <taxon>Pterygota</taxon>
        <taxon>Neoptera</taxon>
        <taxon>Paraneoptera</taxon>
        <taxon>Psocodea</taxon>
        <taxon>Troctomorpha</taxon>
        <taxon>Phthiraptera</taxon>
        <taxon>Anoplura</taxon>
        <taxon>Polyplacidae</taxon>
        <taxon>Polyplax</taxon>
    </lineage>
</organism>